<reference evidence="1 2" key="1">
    <citation type="submission" date="2019-06" db="EMBL/GenBank/DDBJ databases">
        <title>Sequencing the genomes of 1000 actinobacteria strains.</title>
        <authorList>
            <person name="Klenk H.-P."/>
        </authorList>
    </citation>
    <scope>NUCLEOTIDE SEQUENCE [LARGE SCALE GENOMIC DNA]</scope>
    <source>
        <strain evidence="1 2">DSM 24617</strain>
    </source>
</reference>
<gene>
    <name evidence="1" type="ORF">FB554_2119</name>
</gene>
<accession>A0A542XDQ0</accession>
<dbReference type="EMBL" id="VFOK01000001">
    <property type="protein sequence ID" value="TQL33962.1"/>
    <property type="molecule type" value="Genomic_DNA"/>
</dbReference>
<proteinExistence type="predicted"/>
<keyword evidence="2" id="KW-1185">Reference proteome</keyword>
<dbReference type="AlphaFoldDB" id="A0A542XDQ0"/>
<comment type="caution">
    <text evidence="1">The sequence shown here is derived from an EMBL/GenBank/DDBJ whole genome shotgun (WGS) entry which is preliminary data.</text>
</comment>
<name>A0A542XDQ0_9MICO</name>
<dbReference type="RefSeq" id="WP_142005920.1">
    <property type="nucleotide sequence ID" value="NZ_CAJTBP010000001.1"/>
</dbReference>
<sequence>MSHQQPTPIAKDRAGLSVGYRFRWRVMYHLLAWGGPPHRALDADPRERLRRERAARVAAAHARHAATPAARPAA</sequence>
<protein>
    <submittedName>
        <fullName evidence="1">Uncharacterized protein</fullName>
    </submittedName>
</protein>
<organism evidence="1 2">
    <name type="scientific">Barrientosiimonas humi</name>
    <dbReference type="NCBI Taxonomy" id="999931"/>
    <lineage>
        <taxon>Bacteria</taxon>
        <taxon>Bacillati</taxon>
        <taxon>Actinomycetota</taxon>
        <taxon>Actinomycetes</taxon>
        <taxon>Micrococcales</taxon>
        <taxon>Dermacoccaceae</taxon>
        <taxon>Barrientosiimonas</taxon>
    </lineage>
</organism>
<dbReference type="OrthoDB" id="3831159at2"/>
<evidence type="ECO:0000313" key="2">
    <source>
        <dbReference type="Proteomes" id="UP000318336"/>
    </source>
</evidence>
<dbReference type="Proteomes" id="UP000318336">
    <property type="component" value="Unassembled WGS sequence"/>
</dbReference>
<evidence type="ECO:0000313" key="1">
    <source>
        <dbReference type="EMBL" id="TQL33962.1"/>
    </source>
</evidence>